<feature type="transmembrane region" description="Helical" evidence="6">
    <location>
        <begin position="595"/>
        <end position="611"/>
    </location>
</feature>
<feature type="transmembrane region" description="Helical" evidence="6">
    <location>
        <begin position="201"/>
        <end position="221"/>
    </location>
</feature>
<keyword evidence="4 6" id="KW-1133">Transmembrane helix</keyword>
<gene>
    <name evidence="8" type="ORF">Rain11_0808</name>
</gene>
<feature type="transmembrane region" description="Helical" evidence="6">
    <location>
        <begin position="127"/>
        <end position="146"/>
    </location>
</feature>
<organism evidence="8 9">
    <name type="scientific">Raineya orbicola</name>
    <dbReference type="NCBI Taxonomy" id="2016530"/>
    <lineage>
        <taxon>Bacteria</taxon>
        <taxon>Pseudomonadati</taxon>
        <taxon>Bacteroidota</taxon>
        <taxon>Cytophagia</taxon>
        <taxon>Cytophagales</taxon>
        <taxon>Raineyaceae</taxon>
        <taxon>Raineya</taxon>
    </lineage>
</organism>
<dbReference type="InterPro" id="IPR002293">
    <property type="entry name" value="AA/rel_permease1"/>
</dbReference>
<sequence>MKQLFRKKSIEQILSDVQQGFGEGEHGGGLSKELGLLDLTSLGIAAIIGAGIFATIGKASYNGGPAVSLLFIFVAVACIFSALCYAQFASLIPVSGSAYTYSYATFGELVAWIIGWALILEYSVGNIVVAISWSGYFTGFLQGFGIDFPAYLSTNYGGAKEAFEQVSKDLAQGVPLDKISSSLREGYLAWKNAPEMGGLKIILDLPAFLSVVLVSVLAYIGIKESKTASNIMVAVKVIVVILVVLVGMFYVSPKNWSPFAPNGVEGVLQGIAAIFFSYIGFDAISTTAEECKNPQRDLPKAMILSVVISTILYVSLTLVLTGVMNYTQLNSEDPLADMFHFLKMDFLSGIVAVSAVFAMTSVLLVFQLGQPRIWMTMSRDGLMPPVFAKIHPRFHTPSFATIIAGLLVALPTPFINIDFVVDLTSIGTLFAFVLVCGGVLILQNTAKGREQIEKARFKVPYFNAKFIVPVLFVVGFALAWLWNTEPMKDFFTFSNTFRIETLQKELTAKQTELAQNETNEIKMAITTLQETLKAEQEKTALKLFFERLPLWIFLVVSLVMSWLSWQKNLSLIPVLGLLVNFYLMSEIGIANWIGFVVWLALGLIFYFNYGYKKSHLSQNRN</sequence>
<feature type="transmembrane region" description="Helical" evidence="6">
    <location>
        <begin position="423"/>
        <end position="442"/>
    </location>
</feature>
<feature type="transmembrane region" description="Helical" evidence="6">
    <location>
        <begin position="233"/>
        <end position="251"/>
    </location>
</feature>
<feature type="transmembrane region" description="Helical" evidence="6">
    <location>
        <begin position="462"/>
        <end position="482"/>
    </location>
</feature>
<feature type="transmembrane region" description="Helical" evidence="6">
    <location>
        <begin position="399"/>
        <end position="417"/>
    </location>
</feature>
<dbReference type="GO" id="GO:0016020">
    <property type="term" value="C:membrane"/>
    <property type="evidence" value="ECO:0007669"/>
    <property type="project" value="UniProtKB-SubCell"/>
</dbReference>
<evidence type="ECO:0000313" key="8">
    <source>
        <dbReference type="EMBL" id="PKQ70148.1"/>
    </source>
</evidence>
<dbReference type="AlphaFoldDB" id="A0A2N3IIR7"/>
<dbReference type="GO" id="GO:0015171">
    <property type="term" value="F:amino acid transmembrane transporter activity"/>
    <property type="evidence" value="ECO:0007669"/>
    <property type="project" value="TreeGrafter"/>
</dbReference>
<dbReference type="PANTHER" id="PTHR43243">
    <property type="entry name" value="INNER MEMBRANE TRANSPORTER YGJI-RELATED"/>
    <property type="match status" value="1"/>
</dbReference>
<feature type="transmembrane region" description="Helical" evidence="6">
    <location>
        <begin position="572"/>
        <end position="589"/>
    </location>
</feature>
<dbReference type="Proteomes" id="UP000233387">
    <property type="component" value="Unassembled WGS sequence"/>
</dbReference>
<dbReference type="RefSeq" id="WP_101358112.1">
    <property type="nucleotide sequence ID" value="NZ_NKXO01000010.1"/>
</dbReference>
<feature type="transmembrane region" description="Helical" evidence="6">
    <location>
        <begin position="100"/>
        <end position="120"/>
    </location>
</feature>
<evidence type="ECO:0000313" key="9">
    <source>
        <dbReference type="Proteomes" id="UP000233387"/>
    </source>
</evidence>
<proteinExistence type="predicted"/>
<protein>
    <submittedName>
        <fullName evidence="8">Amino acid permease</fullName>
    </submittedName>
</protein>
<feature type="transmembrane region" description="Helical" evidence="6">
    <location>
        <begin position="263"/>
        <end position="281"/>
    </location>
</feature>
<keyword evidence="9" id="KW-1185">Reference proteome</keyword>
<evidence type="ECO:0000256" key="1">
    <source>
        <dbReference type="ARBA" id="ARBA00004141"/>
    </source>
</evidence>
<dbReference type="Gene3D" id="1.20.1740.10">
    <property type="entry name" value="Amino acid/polyamine transporter I"/>
    <property type="match status" value="1"/>
</dbReference>
<keyword evidence="2" id="KW-0813">Transport</keyword>
<feature type="transmembrane region" description="Helical" evidence="6">
    <location>
        <begin position="548"/>
        <end position="565"/>
    </location>
</feature>
<dbReference type="PIRSF" id="PIRSF006060">
    <property type="entry name" value="AA_transporter"/>
    <property type="match status" value="1"/>
</dbReference>
<evidence type="ECO:0000256" key="3">
    <source>
        <dbReference type="ARBA" id="ARBA00022692"/>
    </source>
</evidence>
<evidence type="ECO:0000256" key="5">
    <source>
        <dbReference type="ARBA" id="ARBA00023136"/>
    </source>
</evidence>
<comment type="subcellular location">
    <subcellularLocation>
        <location evidence="1">Membrane</location>
        <topology evidence="1">Multi-pass membrane protein</topology>
    </subcellularLocation>
</comment>
<evidence type="ECO:0000256" key="2">
    <source>
        <dbReference type="ARBA" id="ARBA00022448"/>
    </source>
</evidence>
<feature type="transmembrane region" description="Helical" evidence="6">
    <location>
        <begin position="39"/>
        <end position="57"/>
    </location>
</feature>
<feature type="transmembrane region" description="Helical" evidence="6">
    <location>
        <begin position="69"/>
        <end position="88"/>
    </location>
</feature>
<keyword evidence="3 6" id="KW-0812">Transmembrane</keyword>
<comment type="caution">
    <text evidence="8">The sequence shown here is derived from an EMBL/GenBank/DDBJ whole genome shotgun (WGS) entry which is preliminary data.</text>
</comment>
<dbReference type="OrthoDB" id="9762947at2"/>
<evidence type="ECO:0000259" key="7">
    <source>
        <dbReference type="Pfam" id="PF13906"/>
    </source>
</evidence>
<evidence type="ECO:0000256" key="6">
    <source>
        <dbReference type="SAM" id="Phobius"/>
    </source>
</evidence>
<dbReference type="Pfam" id="PF13906">
    <property type="entry name" value="AA_permease_C"/>
    <property type="match status" value="1"/>
</dbReference>
<feature type="domain" description="Cationic amino acid transporter C-terminal" evidence="7">
    <location>
        <begin position="571"/>
        <end position="614"/>
    </location>
</feature>
<dbReference type="Pfam" id="PF13520">
    <property type="entry name" value="AA_permease_2"/>
    <property type="match status" value="1"/>
</dbReference>
<name>A0A2N3IIR7_9BACT</name>
<dbReference type="EMBL" id="NKXO01000010">
    <property type="protein sequence ID" value="PKQ70148.1"/>
    <property type="molecule type" value="Genomic_DNA"/>
</dbReference>
<feature type="transmembrane region" description="Helical" evidence="6">
    <location>
        <begin position="302"/>
        <end position="326"/>
    </location>
</feature>
<reference evidence="8 9" key="1">
    <citation type="submission" date="2017-06" db="EMBL/GenBank/DDBJ databases">
        <title>Raineya orbicola gen. nov., sp. nov. a slightly thermophilic bacterium of the phylum Bacteroidetes and the description of Raineyaceae fam. nov.</title>
        <authorList>
            <person name="Albuquerque L."/>
            <person name="Polonia A.R.M."/>
            <person name="Barroso C."/>
            <person name="Froufe H.J.C."/>
            <person name="Lage O."/>
            <person name="Lobo-Da-Cunha A."/>
            <person name="Egas C."/>
            <person name="Da Costa M.S."/>
        </authorList>
    </citation>
    <scope>NUCLEOTIDE SEQUENCE [LARGE SCALE GENOMIC DNA]</scope>
    <source>
        <strain evidence="8 9">SPSPC-11</strain>
    </source>
</reference>
<dbReference type="PANTHER" id="PTHR43243:SF4">
    <property type="entry name" value="CATIONIC AMINO ACID TRANSPORTER 4"/>
    <property type="match status" value="1"/>
</dbReference>
<accession>A0A2N3IIR7</accession>
<feature type="transmembrane region" description="Helical" evidence="6">
    <location>
        <begin position="346"/>
        <end position="369"/>
    </location>
</feature>
<keyword evidence="5 6" id="KW-0472">Membrane</keyword>
<evidence type="ECO:0000256" key="4">
    <source>
        <dbReference type="ARBA" id="ARBA00022989"/>
    </source>
</evidence>
<dbReference type="InterPro" id="IPR029485">
    <property type="entry name" value="CAT_C"/>
</dbReference>